<keyword evidence="6" id="KW-0418">Kinase</keyword>
<dbReference type="PANTHER" id="PTHR44936:SF10">
    <property type="entry name" value="SENSOR PROTEIN RSTB"/>
    <property type="match status" value="1"/>
</dbReference>
<organism evidence="10 11">
    <name type="scientific">Gilvimarinus gilvus</name>
    <dbReference type="NCBI Taxonomy" id="3058038"/>
    <lineage>
        <taxon>Bacteria</taxon>
        <taxon>Pseudomonadati</taxon>
        <taxon>Pseudomonadota</taxon>
        <taxon>Gammaproteobacteria</taxon>
        <taxon>Cellvibrionales</taxon>
        <taxon>Cellvibrionaceae</taxon>
        <taxon>Gilvimarinus</taxon>
    </lineage>
</organism>
<dbReference type="PANTHER" id="PTHR44936">
    <property type="entry name" value="SENSOR PROTEIN CREC"/>
    <property type="match status" value="1"/>
</dbReference>
<dbReference type="CDD" id="cd00082">
    <property type="entry name" value="HisKA"/>
    <property type="match status" value="1"/>
</dbReference>
<protein>
    <recommendedName>
        <fullName evidence="2">histidine kinase</fullName>
        <ecNumber evidence="2">2.7.13.3</ecNumber>
    </recommendedName>
</protein>
<feature type="transmembrane region" description="Helical" evidence="8">
    <location>
        <begin position="148"/>
        <end position="169"/>
    </location>
</feature>
<feature type="transmembrane region" description="Helical" evidence="8">
    <location>
        <begin position="110"/>
        <end position="128"/>
    </location>
</feature>
<keyword evidence="3" id="KW-0597">Phosphoprotein</keyword>
<dbReference type="SMART" id="SM00388">
    <property type="entry name" value="HisKA"/>
    <property type="match status" value="1"/>
</dbReference>
<keyword evidence="4" id="KW-0808">Transferase</keyword>
<dbReference type="InterPro" id="IPR004358">
    <property type="entry name" value="Sig_transdc_His_kin-like_C"/>
</dbReference>
<dbReference type="GO" id="GO:0005524">
    <property type="term" value="F:ATP binding"/>
    <property type="evidence" value="ECO:0007669"/>
    <property type="project" value="UniProtKB-KW"/>
</dbReference>
<evidence type="ECO:0000313" key="10">
    <source>
        <dbReference type="EMBL" id="MDX6847986.1"/>
    </source>
</evidence>
<evidence type="ECO:0000256" key="6">
    <source>
        <dbReference type="ARBA" id="ARBA00022777"/>
    </source>
</evidence>
<dbReference type="PRINTS" id="PR00344">
    <property type="entry name" value="BCTRLSENSOR"/>
</dbReference>
<keyword evidence="8" id="KW-0812">Transmembrane</keyword>
<dbReference type="RefSeq" id="WP_302724580.1">
    <property type="nucleotide sequence ID" value="NZ_JAULRU010000797.1"/>
</dbReference>
<evidence type="ECO:0000256" key="5">
    <source>
        <dbReference type="ARBA" id="ARBA00022741"/>
    </source>
</evidence>
<dbReference type="EC" id="2.7.13.3" evidence="2"/>
<dbReference type="SUPFAM" id="SSF55874">
    <property type="entry name" value="ATPase domain of HSP90 chaperone/DNA topoisomerase II/histidine kinase"/>
    <property type="match status" value="1"/>
</dbReference>
<evidence type="ECO:0000256" key="7">
    <source>
        <dbReference type="ARBA" id="ARBA00022840"/>
    </source>
</evidence>
<dbReference type="SMART" id="SM00387">
    <property type="entry name" value="HATPase_c"/>
    <property type="match status" value="1"/>
</dbReference>
<feature type="transmembrane region" description="Helical" evidence="8">
    <location>
        <begin position="89"/>
        <end position="105"/>
    </location>
</feature>
<feature type="domain" description="Histidine kinase" evidence="9">
    <location>
        <begin position="204"/>
        <end position="409"/>
    </location>
</feature>
<evidence type="ECO:0000256" key="4">
    <source>
        <dbReference type="ARBA" id="ARBA00022679"/>
    </source>
</evidence>
<evidence type="ECO:0000256" key="1">
    <source>
        <dbReference type="ARBA" id="ARBA00000085"/>
    </source>
</evidence>
<dbReference type="Gene3D" id="3.30.565.10">
    <property type="entry name" value="Histidine kinase-like ATPase, C-terminal domain"/>
    <property type="match status" value="1"/>
</dbReference>
<evidence type="ECO:0000259" key="9">
    <source>
        <dbReference type="PROSITE" id="PS50109"/>
    </source>
</evidence>
<dbReference type="InterPro" id="IPR036890">
    <property type="entry name" value="HATPase_C_sf"/>
</dbReference>
<dbReference type="PROSITE" id="PS50109">
    <property type="entry name" value="HIS_KIN"/>
    <property type="match status" value="1"/>
</dbReference>
<feature type="transmembrane region" description="Helical" evidence="8">
    <location>
        <begin position="33"/>
        <end position="52"/>
    </location>
</feature>
<dbReference type="EMBL" id="JAXAFO010000001">
    <property type="protein sequence ID" value="MDX6847986.1"/>
    <property type="molecule type" value="Genomic_DNA"/>
</dbReference>
<evidence type="ECO:0000256" key="8">
    <source>
        <dbReference type="SAM" id="Phobius"/>
    </source>
</evidence>
<dbReference type="InterPro" id="IPR003594">
    <property type="entry name" value="HATPase_dom"/>
</dbReference>
<dbReference type="Gene3D" id="1.10.287.130">
    <property type="match status" value="1"/>
</dbReference>
<feature type="transmembrane region" description="Helical" evidence="8">
    <location>
        <begin position="64"/>
        <end position="83"/>
    </location>
</feature>
<evidence type="ECO:0000256" key="2">
    <source>
        <dbReference type="ARBA" id="ARBA00012438"/>
    </source>
</evidence>
<keyword evidence="8" id="KW-1133">Transmembrane helix</keyword>
<dbReference type="InterPro" id="IPR005467">
    <property type="entry name" value="His_kinase_dom"/>
</dbReference>
<dbReference type="Pfam" id="PF00512">
    <property type="entry name" value="HisKA"/>
    <property type="match status" value="1"/>
</dbReference>
<gene>
    <name evidence="10" type="ORF">SCD92_01360</name>
</gene>
<feature type="transmembrane region" description="Helical" evidence="8">
    <location>
        <begin position="7"/>
        <end position="27"/>
    </location>
</feature>
<keyword evidence="7 10" id="KW-0067">ATP-binding</keyword>
<accession>A0ABU4RUP3</accession>
<dbReference type="InterPro" id="IPR003661">
    <property type="entry name" value="HisK_dim/P_dom"/>
</dbReference>
<keyword evidence="5" id="KW-0547">Nucleotide-binding</keyword>
<comment type="caution">
    <text evidence="10">The sequence shown here is derived from an EMBL/GenBank/DDBJ whole genome shotgun (WGS) entry which is preliminary data.</text>
</comment>
<dbReference type="Proteomes" id="UP001273505">
    <property type="component" value="Unassembled WGS sequence"/>
</dbReference>
<reference evidence="10 11" key="1">
    <citation type="submission" date="2023-11" db="EMBL/GenBank/DDBJ databases">
        <title>Gilvimarinus fulvus sp. nov., isolated from the surface of Kelp.</title>
        <authorList>
            <person name="Sun Y.Y."/>
            <person name="Gong Y."/>
            <person name="Du Z.J."/>
        </authorList>
    </citation>
    <scope>NUCLEOTIDE SEQUENCE [LARGE SCALE GENOMIC DNA]</scope>
    <source>
        <strain evidence="10 11">SDUM040013</strain>
    </source>
</reference>
<proteinExistence type="predicted"/>
<dbReference type="Pfam" id="PF02518">
    <property type="entry name" value="HATPase_c"/>
    <property type="match status" value="1"/>
</dbReference>
<keyword evidence="11" id="KW-1185">Reference proteome</keyword>
<evidence type="ECO:0000256" key="3">
    <source>
        <dbReference type="ARBA" id="ARBA00022553"/>
    </source>
</evidence>
<keyword evidence="8" id="KW-0472">Membrane</keyword>
<comment type="catalytic activity">
    <reaction evidence="1">
        <text>ATP + protein L-histidine = ADP + protein N-phospho-L-histidine.</text>
        <dbReference type="EC" id="2.7.13.3"/>
    </reaction>
</comment>
<sequence length="410" mass="44904">MHLRHLVIIRFFLILTLLLASGIVSRFSPIPMWPVATVTLSLLAINLASLYRISATQPNQHFELALHLLIDIVAVAALAYYTGGVSNPFLSYILVPVCIAASVLPSLYAWALSALAIALYGALLFWFHPLDIFVPHNSHQHHSMGMNVHMIGMWFNFSLSALLISFFIVRMTATVRQHQSELNSLREEDLRNEQLIGVATQAAGTAHELGTPLSTIKVLLNEMASDQEPSSNIGKDIAVLQEQITQCGNILQRLRQRADIELLTNPEAMPASEYCRQLLDHWQLLRPEATTISHLSDALKGCAVTMHPTIEQAIINVLNNAADASTQSINVHVDTDGTQLIWRIVDDGVGLTHDAKRLIGKQPVSTKPDGLGIGLFLTHASIQRYGGTVTLETSENGGTLTTINLPLGDS</sequence>
<evidence type="ECO:0000313" key="11">
    <source>
        <dbReference type="Proteomes" id="UP001273505"/>
    </source>
</evidence>
<dbReference type="InterPro" id="IPR050980">
    <property type="entry name" value="2C_sensor_his_kinase"/>
</dbReference>
<name>A0ABU4RUP3_9GAMM</name>